<evidence type="ECO:0000313" key="2">
    <source>
        <dbReference type="Proteomes" id="UP000002881"/>
    </source>
</evidence>
<accession>I2F7K3</accession>
<dbReference type="AlphaFoldDB" id="I2F7K3"/>
<organism evidence="1 2">
    <name type="scientific">Mesotoga prima MesG1.Ag.4.2</name>
    <dbReference type="NCBI Taxonomy" id="660470"/>
    <lineage>
        <taxon>Bacteria</taxon>
        <taxon>Thermotogati</taxon>
        <taxon>Thermotogota</taxon>
        <taxon>Thermotogae</taxon>
        <taxon>Kosmotogales</taxon>
        <taxon>Kosmotogaceae</taxon>
        <taxon>Mesotoga</taxon>
    </lineage>
</organism>
<dbReference type="GeneID" id="87108002"/>
<dbReference type="RefSeq" id="WP_014731665.1">
    <property type="nucleotide sequence ID" value="NC_017934.1"/>
</dbReference>
<reference evidence="1 2" key="1">
    <citation type="journal article" date="2012" name="Genome Biol. Evol.">
        <title>Genome Sequence of the Mesophilic Thermotogales Bacterium Mesotoga prima MesG1.Ag.4.2 Reveals the Largest Thermotogales Genome To Date.</title>
        <authorList>
            <person name="Zhaxybayeva O."/>
            <person name="Swithers K.S."/>
            <person name="Foght J."/>
            <person name="Green A.G."/>
            <person name="Bruce D."/>
            <person name="Detter C."/>
            <person name="Han S."/>
            <person name="Teshima H."/>
            <person name="Han J."/>
            <person name="Woyke T."/>
            <person name="Pitluck S."/>
            <person name="Nolan M."/>
            <person name="Ivanova N."/>
            <person name="Pati A."/>
            <person name="Land M.L."/>
            <person name="Dlutek M."/>
            <person name="Doolittle W.F."/>
            <person name="Noll K.M."/>
            <person name="Nesbo C.L."/>
        </authorList>
    </citation>
    <scope>NUCLEOTIDE SEQUENCE [LARGE SCALE GENOMIC DNA]</scope>
    <source>
        <strain evidence="2">mesG1.Ag.4.2</strain>
    </source>
</reference>
<dbReference type="HOGENOM" id="CLU_2753185_0_0_0"/>
<dbReference type="EMBL" id="CP003532">
    <property type="protein sequence ID" value="AFK07906.1"/>
    <property type="molecule type" value="Genomic_DNA"/>
</dbReference>
<protein>
    <submittedName>
        <fullName evidence="1">Uncharacterized protein</fullName>
    </submittedName>
</protein>
<proteinExistence type="predicted"/>
<dbReference type="Proteomes" id="UP000002881">
    <property type="component" value="Chromosome"/>
</dbReference>
<evidence type="ECO:0000313" key="1">
    <source>
        <dbReference type="EMBL" id="AFK07906.1"/>
    </source>
</evidence>
<name>I2F7K3_9BACT</name>
<dbReference type="KEGG" id="mpg:Theba_2277"/>
<gene>
    <name evidence="1" type="ORF">Theba_2277</name>
</gene>
<sequence length="70" mass="8058">MREERLSLAVGNVYKVKNTFDSIGAKELYEVFVAFQKTVAGERGEEIPALEKRFTLLLRKLLEEIGRLED</sequence>
<keyword evidence="2" id="KW-1185">Reference proteome</keyword>